<dbReference type="InterPro" id="IPR051311">
    <property type="entry name" value="DedA_domain"/>
</dbReference>
<reference evidence="8 9" key="1">
    <citation type="journal article" date="2021" name="Int. J. Syst. Evol. Microbiol.">
        <title>Steroidobacter gossypii sp. nov., isolated from soil of cotton cropping field.</title>
        <authorList>
            <person name="Huang R."/>
            <person name="Yang S."/>
            <person name="Zhen C."/>
            <person name="Liu W."/>
        </authorList>
    </citation>
    <scope>NUCLEOTIDE SEQUENCE [LARGE SCALE GENOMIC DNA]</scope>
    <source>
        <strain evidence="8 9">S1-65</strain>
    </source>
</reference>
<comment type="subcellular location">
    <subcellularLocation>
        <location evidence="1">Cell membrane</location>
        <topology evidence="1">Multi-pass membrane protein</topology>
    </subcellularLocation>
</comment>
<evidence type="ECO:0000259" key="7">
    <source>
        <dbReference type="Pfam" id="PF09335"/>
    </source>
</evidence>
<keyword evidence="5 6" id="KW-0472">Membrane</keyword>
<feature type="transmembrane region" description="Helical" evidence="6">
    <location>
        <begin position="12"/>
        <end position="30"/>
    </location>
</feature>
<gene>
    <name evidence="8" type="ORF">JM946_17465</name>
</gene>
<evidence type="ECO:0000313" key="9">
    <source>
        <dbReference type="Proteomes" id="UP000661077"/>
    </source>
</evidence>
<keyword evidence="9" id="KW-1185">Reference proteome</keyword>
<dbReference type="Proteomes" id="UP000661077">
    <property type="component" value="Unassembled WGS sequence"/>
</dbReference>
<accession>A0ABS1WZW2</accession>
<dbReference type="InterPro" id="IPR032816">
    <property type="entry name" value="VTT_dom"/>
</dbReference>
<feature type="transmembrane region" description="Helical" evidence="6">
    <location>
        <begin position="140"/>
        <end position="164"/>
    </location>
</feature>
<keyword evidence="4 6" id="KW-1133">Transmembrane helix</keyword>
<organism evidence="8 9">
    <name type="scientific">Steroidobacter gossypii</name>
    <dbReference type="NCBI Taxonomy" id="2805490"/>
    <lineage>
        <taxon>Bacteria</taxon>
        <taxon>Pseudomonadati</taxon>
        <taxon>Pseudomonadota</taxon>
        <taxon>Gammaproteobacteria</taxon>
        <taxon>Steroidobacterales</taxon>
        <taxon>Steroidobacteraceae</taxon>
        <taxon>Steroidobacter</taxon>
    </lineage>
</organism>
<feature type="transmembrane region" description="Helical" evidence="6">
    <location>
        <begin position="50"/>
        <end position="70"/>
    </location>
</feature>
<evidence type="ECO:0000256" key="2">
    <source>
        <dbReference type="ARBA" id="ARBA00022475"/>
    </source>
</evidence>
<name>A0ABS1WZW2_9GAMM</name>
<protein>
    <submittedName>
        <fullName evidence="8">DedA family protein</fullName>
    </submittedName>
</protein>
<keyword evidence="3 6" id="KW-0812">Transmembrane</keyword>
<dbReference type="RefSeq" id="WP_203168642.1">
    <property type="nucleotide sequence ID" value="NZ_JAEVLS010000004.1"/>
</dbReference>
<evidence type="ECO:0000256" key="4">
    <source>
        <dbReference type="ARBA" id="ARBA00022989"/>
    </source>
</evidence>
<dbReference type="EMBL" id="JAEVLS010000004">
    <property type="protein sequence ID" value="MBM0106520.1"/>
    <property type="molecule type" value="Genomic_DNA"/>
</dbReference>
<dbReference type="PANTHER" id="PTHR42709">
    <property type="entry name" value="ALKALINE PHOSPHATASE LIKE PROTEIN"/>
    <property type="match status" value="1"/>
</dbReference>
<evidence type="ECO:0000256" key="1">
    <source>
        <dbReference type="ARBA" id="ARBA00004651"/>
    </source>
</evidence>
<dbReference type="PANTHER" id="PTHR42709:SF6">
    <property type="entry name" value="UNDECAPRENYL PHOSPHATE TRANSPORTER A"/>
    <property type="match status" value="1"/>
</dbReference>
<evidence type="ECO:0000256" key="5">
    <source>
        <dbReference type="ARBA" id="ARBA00023136"/>
    </source>
</evidence>
<dbReference type="Pfam" id="PF09335">
    <property type="entry name" value="VTT_dom"/>
    <property type="match status" value="1"/>
</dbReference>
<keyword evidence="2" id="KW-1003">Cell membrane</keyword>
<proteinExistence type="predicted"/>
<sequence>MVERIVEFLESAGYWGILLLMFLENVFPPLPSELIMPFAGFAASRGDLNGIGVVAAGTLGSLIGAAPWYWAGRVLGRERLARWAGRHGQWLTISEHDVNGAYEWFQRHCGKAVLFGRVVPAVRTLISVPAGITHMSLPRFILFTTIGSTLWNAALVFAGFQLGAQYEQVAKYMDPVTKGIIALILVTYVYRVVKLRREKRAGR</sequence>
<evidence type="ECO:0000256" key="6">
    <source>
        <dbReference type="SAM" id="Phobius"/>
    </source>
</evidence>
<feature type="domain" description="VTT" evidence="7">
    <location>
        <begin position="30"/>
        <end position="159"/>
    </location>
</feature>
<evidence type="ECO:0000313" key="8">
    <source>
        <dbReference type="EMBL" id="MBM0106520.1"/>
    </source>
</evidence>
<feature type="transmembrane region" description="Helical" evidence="6">
    <location>
        <begin position="176"/>
        <end position="193"/>
    </location>
</feature>
<evidence type="ECO:0000256" key="3">
    <source>
        <dbReference type="ARBA" id="ARBA00022692"/>
    </source>
</evidence>
<comment type="caution">
    <text evidence="8">The sequence shown here is derived from an EMBL/GenBank/DDBJ whole genome shotgun (WGS) entry which is preliminary data.</text>
</comment>